<feature type="transmembrane region" description="Helical" evidence="6">
    <location>
        <begin position="21"/>
        <end position="49"/>
    </location>
</feature>
<dbReference type="Proteomes" id="UP000216446">
    <property type="component" value="Unassembled WGS sequence"/>
</dbReference>
<protein>
    <submittedName>
        <fullName evidence="9">Uncharacterized protein</fullName>
    </submittedName>
</protein>
<evidence type="ECO:0000256" key="3">
    <source>
        <dbReference type="ARBA" id="ARBA00022989"/>
    </source>
</evidence>
<feature type="transmembrane region" description="Helical" evidence="6">
    <location>
        <begin position="137"/>
        <end position="158"/>
    </location>
</feature>
<dbReference type="GO" id="GO:0004252">
    <property type="term" value="F:serine-type endopeptidase activity"/>
    <property type="evidence" value="ECO:0007669"/>
    <property type="project" value="InterPro"/>
</dbReference>
<accession>A0A259TZG1</accession>
<dbReference type="InterPro" id="IPR035952">
    <property type="entry name" value="Rhomboid-like_sf"/>
</dbReference>
<feature type="region of interest" description="Disordered" evidence="5">
    <location>
        <begin position="243"/>
        <end position="296"/>
    </location>
</feature>
<feature type="compositionally biased region" description="Basic and acidic residues" evidence="5">
    <location>
        <begin position="254"/>
        <end position="264"/>
    </location>
</feature>
<evidence type="ECO:0000313" key="10">
    <source>
        <dbReference type="Proteomes" id="UP000216446"/>
    </source>
</evidence>
<dbReference type="Pfam" id="PF01694">
    <property type="entry name" value="Rhomboid"/>
    <property type="match status" value="1"/>
</dbReference>
<feature type="domain" description="Peptidase S54 rhomboid" evidence="7">
    <location>
        <begin position="83"/>
        <end position="211"/>
    </location>
</feature>
<dbReference type="EMBL" id="MQWB01000001">
    <property type="protein sequence ID" value="OZC03080.1"/>
    <property type="molecule type" value="Genomic_DNA"/>
</dbReference>
<dbReference type="InterPro" id="IPR046483">
    <property type="entry name" value="DUF6576"/>
</dbReference>
<evidence type="ECO:0000256" key="2">
    <source>
        <dbReference type="ARBA" id="ARBA00022692"/>
    </source>
</evidence>
<dbReference type="PANTHER" id="PTHR43066:SF11">
    <property type="entry name" value="PEPTIDASE S54 RHOMBOID DOMAIN-CONTAINING PROTEIN"/>
    <property type="match status" value="1"/>
</dbReference>
<dbReference type="OrthoDB" id="680602at2"/>
<keyword evidence="10" id="KW-1185">Reference proteome</keyword>
<evidence type="ECO:0000256" key="1">
    <source>
        <dbReference type="ARBA" id="ARBA00004141"/>
    </source>
</evidence>
<comment type="caution">
    <text evidence="9">The sequence shown here is derived from an EMBL/GenBank/DDBJ whole genome shotgun (WGS) entry which is preliminary data.</text>
</comment>
<keyword evidence="4 6" id="KW-0472">Membrane</keyword>
<feature type="compositionally biased region" description="Low complexity" evidence="5">
    <location>
        <begin position="268"/>
        <end position="278"/>
    </location>
</feature>
<dbReference type="InterPro" id="IPR022764">
    <property type="entry name" value="Peptidase_S54_rhomboid_dom"/>
</dbReference>
<proteinExistence type="predicted"/>
<keyword evidence="3 6" id="KW-1133">Transmembrane helix</keyword>
<keyword evidence="2 6" id="KW-0812">Transmembrane</keyword>
<evidence type="ECO:0000313" key="9">
    <source>
        <dbReference type="EMBL" id="OZC03080.1"/>
    </source>
</evidence>
<dbReference type="GO" id="GO:0016020">
    <property type="term" value="C:membrane"/>
    <property type="evidence" value="ECO:0007669"/>
    <property type="project" value="UniProtKB-SubCell"/>
</dbReference>
<reference evidence="9 10" key="1">
    <citation type="submission" date="2016-11" db="EMBL/GenBank/DDBJ databases">
        <title>Study of marine rhodopsin-containing bacteria.</title>
        <authorList>
            <person name="Yoshizawa S."/>
            <person name="Kumagai Y."/>
            <person name="Kogure K."/>
        </authorList>
    </citation>
    <scope>NUCLEOTIDE SEQUENCE [LARGE SCALE GENOMIC DNA]</scope>
    <source>
        <strain evidence="9 10">SG-29</strain>
    </source>
</reference>
<dbReference type="AlphaFoldDB" id="A0A259TZG1"/>
<feature type="transmembrane region" description="Helical" evidence="6">
    <location>
        <begin position="165"/>
        <end position="186"/>
    </location>
</feature>
<name>A0A259TZG1_9BACT</name>
<evidence type="ECO:0000256" key="4">
    <source>
        <dbReference type="ARBA" id="ARBA00023136"/>
    </source>
</evidence>
<sequence>MSDPNSPVTRFQNWRRSLPPALRLILTINVVAFLGLIVLSIVGLGGLVVEWTALSSAPAVAITRPWTILTYGFINPLGAQLIWGIISFVFALAWLTWIGRDLENTYGSHQLLGLYLLATLAGAVLALAWGALGGGGIGLYAGAWGPVGAVVVAAGVLHPRETMNLFLLGSISMKWIAIAFVTLDFLSTWLQAQFLDVSHVGAYAMGVAFALAQKRNIELGGWTRVLLRGEGVAPDPMASYRASQGGMGGMGRARGGDDEGEAWKKAAKATSTKTAGRPRPAPRKSSRPAAPTQADIDVILDKIHEKGLESLSKDERKVLEKWSGG</sequence>
<comment type="subcellular location">
    <subcellularLocation>
        <location evidence="1">Membrane</location>
        <topology evidence="1">Multi-pass membrane protein</topology>
    </subcellularLocation>
</comment>
<evidence type="ECO:0000256" key="6">
    <source>
        <dbReference type="SAM" id="Phobius"/>
    </source>
</evidence>
<dbReference type="InParanoid" id="A0A259TZG1"/>
<dbReference type="Pfam" id="PF20216">
    <property type="entry name" value="DUF6576"/>
    <property type="match status" value="1"/>
</dbReference>
<dbReference type="PANTHER" id="PTHR43066">
    <property type="entry name" value="RHOMBOID-RELATED PROTEIN"/>
    <property type="match status" value="1"/>
</dbReference>
<dbReference type="SUPFAM" id="SSF144091">
    <property type="entry name" value="Rhomboid-like"/>
    <property type="match status" value="1"/>
</dbReference>
<feature type="domain" description="DUF6576" evidence="8">
    <location>
        <begin position="292"/>
        <end position="324"/>
    </location>
</feature>
<feature type="transmembrane region" description="Helical" evidence="6">
    <location>
        <begin position="111"/>
        <end position="131"/>
    </location>
</feature>
<evidence type="ECO:0000259" key="8">
    <source>
        <dbReference type="Pfam" id="PF20216"/>
    </source>
</evidence>
<evidence type="ECO:0000259" key="7">
    <source>
        <dbReference type="Pfam" id="PF01694"/>
    </source>
</evidence>
<gene>
    <name evidence="9" type="ORF">BSZ36_08910</name>
</gene>
<dbReference type="Gene3D" id="1.20.1540.10">
    <property type="entry name" value="Rhomboid-like"/>
    <property type="match status" value="1"/>
</dbReference>
<feature type="transmembrane region" description="Helical" evidence="6">
    <location>
        <begin position="81"/>
        <end position="99"/>
    </location>
</feature>
<organism evidence="9 10">
    <name type="scientific">Rubricoccus marinus</name>
    <dbReference type="NCBI Taxonomy" id="716817"/>
    <lineage>
        <taxon>Bacteria</taxon>
        <taxon>Pseudomonadati</taxon>
        <taxon>Rhodothermota</taxon>
        <taxon>Rhodothermia</taxon>
        <taxon>Rhodothermales</taxon>
        <taxon>Rubricoccaceae</taxon>
        <taxon>Rubricoccus</taxon>
    </lineage>
</organism>
<dbReference type="RefSeq" id="WP_094548023.1">
    <property type="nucleotide sequence ID" value="NZ_MQWB01000001.1"/>
</dbReference>
<evidence type="ECO:0000256" key="5">
    <source>
        <dbReference type="SAM" id="MobiDB-lite"/>
    </source>
</evidence>